<organism evidence="2 3">
    <name type="scientific">Sinorhizobium kostiense</name>
    <dbReference type="NCBI Taxonomy" id="76747"/>
    <lineage>
        <taxon>Bacteria</taxon>
        <taxon>Pseudomonadati</taxon>
        <taxon>Pseudomonadota</taxon>
        <taxon>Alphaproteobacteria</taxon>
        <taxon>Hyphomicrobiales</taxon>
        <taxon>Rhizobiaceae</taxon>
        <taxon>Sinorhizobium/Ensifer group</taxon>
        <taxon>Sinorhizobium</taxon>
    </lineage>
</organism>
<feature type="transmembrane region" description="Helical" evidence="1">
    <location>
        <begin position="59"/>
        <end position="81"/>
    </location>
</feature>
<evidence type="ECO:0000313" key="2">
    <source>
        <dbReference type="EMBL" id="MBP2236982.1"/>
    </source>
</evidence>
<keyword evidence="1" id="KW-1133">Transmembrane helix</keyword>
<proteinExistence type="predicted"/>
<keyword evidence="1" id="KW-0812">Transmembrane</keyword>
<feature type="transmembrane region" description="Helical" evidence="1">
    <location>
        <begin position="157"/>
        <end position="177"/>
    </location>
</feature>
<reference evidence="2 3" key="1">
    <citation type="submission" date="2021-03" db="EMBL/GenBank/DDBJ databases">
        <title>Genomic Encyclopedia of Type Strains, Phase IV (KMG-IV): sequencing the most valuable type-strain genomes for metagenomic binning, comparative biology and taxonomic classification.</title>
        <authorList>
            <person name="Goeker M."/>
        </authorList>
    </citation>
    <scope>NUCLEOTIDE SEQUENCE [LARGE SCALE GENOMIC DNA]</scope>
    <source>
        <strain evidence="2 3">DSM 13372</strain>
    </source>
</reference>
<dbReference type="RefSeq" id="WP_209602751.1">
    <property type="nucleotide sequence ID" value="NZ_JAGILA010000004.1"/>
</dbReference>
<feature type="transmembrane region" description="Helical" evidence="1">
    <location>
        <begin position="93"/>
        <end position="111"/>
    </location>
</feature>
<protein>
    <recommendedName>
        <fullName evidence="4">DUF1109 family protein</fullName>
    </recommendedName>
</protein>
<feature type="transmembrane region" description="Helical" evidence="1">
    <location>
        <begin position="21"/>
        <end position="44"/>
    </location>
</feature>
<evidence type="ECO:0008006" key="4">
    <source>
        <dbReference type="Google" id="ProtNLM"/>
    </source>
</evidence>
<feature type="transmembrane region" description="Helical" evidence="1">
    <location>
        <begin position="189"/>
        <end position="210"/>
    </location>
</feature>
<dbReference type="Pfam" id="PF06532">
    <property type="entry name" value="NrsF"/>
    <property type="match status" value="1"/>
</dbReference>
<dbReference type="InterPro" id="IPR009495">
    <property type="entry name" value="NrsF"/>
</dbReference>
<dbReference type="EMBL" id="JAGILA010000004">
    <property type="protein sequence ID" value="MBP2236982.1"/>
    <property type="molecule type" value="Genomic_DNA"/>
</dbReference>
<dbReference type="Proteomes" id="UP000730739">
    <property type="component" value="Unassembled WGS sequence"/>
</dbReference>
<name>A0ABS4R262_9HYPH</name>
<gene>
    <name evidence="2" type="ORF">J2Z31_003496</name>
</gene>
<evidence type="ECO:0000256" key="1">
    <source>
        <dbReference type="SAM" id="Phobius"/>
    </source>
</evidence>
<feature type="transmembrane region" description="Helical" evidence="1">
    <location>
        <begin position="123"/>
        <end position="145"/>
    </location>
</feature>
<evidence type="ECO:0000313" key="3">
    <source>
        <dbReference type="Proteomes" id="UP000730739"/>
    </source>
</evidence>
<keyword evidence="3" id="KW-1185">Reference proteome</keyword>
<accession>A0ABS4R262</accession>
<keyword evidence="1" id="KW-0472">Membrane</keyword>
<comment type="caution">
    <text evidence="2">The sequence shown here is derived from an EMBL/GenBank/DDBJ whole genome shotgun (WGS) entry which is preliminary data.</text>
</comment>
<sequence length="212" mass="22059">METQELIKALAADARRHGMSMAFAWSVAGFAAIAVAAIVFFLMLGARTDIAVAAQTGRFLFKFIVTIALAVSAFALLHVLARPEAEARRMLPRLAVAPALLLAAIVAELAVTPPDTWTARLVGTNSLVCLTFIPLIGIGPLALLLAGLRHGAPSHPALAGAVAGLTAGGIAATFYAAHCTDDSPLFVATWYTIAVAMLALVGALAAHRIVRW</sequence>